<dbReference type="InterPro" id="IPR006917">
    <property type="entry name" value="SOUL_heme-bd"/>
</dbReference>
<dbReference type="PANTHER" id="PTHR11220:SF1">
    <property type="entry name" value="HEME-BINDING PROTEIN 2"/>
    <property type="match status" value="1"/>
</dbReference>
<evidence type="ECO:0000313" key="3">
    <source>
        <dbReference type="Proteomes" id="UP000694843"/>
    </source>
</evidence>
<sequence>MLKLGYVLLLVLGIVSCCSLHNVVPRADLEEAPYSVVATFEAGYEERVYPAKAWVCTAYVAAAEEDKEDETFNTLYRYINGTNEAAAAIPMTAPVTVEVVPQAGGLNSYTMCFFIAEDHQASPLQPTEQGVYLENRPEISVYTREFTEYALEAGWQLEADELRQLVAADGNSVVEDDLYRASYQPPFQFWDRRNEVWLIKA</sequence>
<gene>
    <name evidence="4" type="primary">LOC108683271</name>
</gene>
<evidence type="ECO:0000256" key="2">
    <source>
        <dbReference type="SAM" id="SignalP"/>
    </source>
</evidence>
<reference evidence="4" key="1">
    <citation type="submission" date="2025-08" db="UniProtKB">
        <authorList>
            <consortium name="RefSeq"/>
        </authorList>
    </citation>
    <scope>IDENTIFICATION</scope>
    <source>
        <tissue evidence="4">Whole organism</tissue>
    </source>
</reference>
<keyword evidence="3" id="KW-1185">Reference proteome</keyword>
<evidence type="ECO:0000256" key="1">
    <source>
        <dbReference type="ARBA" id="ARBA00009817"/>
    </source>
</evidence>
<comment type="similarity">
    <text evidence="1">Belongs to the HEBP family.</text>
</comment>
<dbReference type="GeneID" id="108683271"/>
<dbReference type="Proteomes" id="UP000694843">
    <property type="component" value="Unplaced"/>
</dbReference>
<dbReference type="KEGG" id="hazt:108683271"/>
<protein>
    <submittedName>
        <fullName evidence="4">Heme-binding protein 1</fullName>
    </submittedName>
</protein>
<feature type="signal peptide" evidence="2">
    <location>
        <begin position="1"/>
        <end position="17"/>
    </location>
</feature>
<dbReference type="PROSITE" id="PS51257">
    <property type="entry name" value="PROKAR_LIPOPROTEIN"/>
    <property type="match status" value="1"/>
</dbReference>
<dbReference type="SUPFAM" id="SSF55136">
    <property type="entry name" value="Probable bacterial effector-binding domain"/>
    <property type="match status" value="1"/>
</dbReference>
<dbReference type="FunFam" id="3.20.80.10:FF:000002">
    <property type="entry name" value="Heme-binding protein 2"/>
    <property type="match status" value="1"/>
</dbReference>
<dbReference type="OMA" id="WRSHCIA"/>
<name>A0A8B7PRF3_HYAAZ</name>
<dbReference type="PANTHER" id="PTHR11220">
    <property type="entry name" value="HEME-BINDING PROTEIN-RELATED"/>
    <property type="match status" value="1"/>
</dbReference>
<organism evidence="3 4">
    <name type="scientific">Hyalella azteca</name>
    <name type="common">Amphipod</name>
    <dbReference type="NCBI Taxonomy" id="294128"/>
    <lineage>
        <taxon>Eukaryota</taxon>
        <taxon>Metazoa</taxon>
        <taxon>Ecdysozoa</taxon>
        <taxon>Arthropoda</taxon>
        <taxon>Crustacea</taxon>
        <taxon>Multicrustacea</taxon>
        <taxon>Malacostraca</taxon>
        <taxon>Eumalacostraca</taxon>
        <taxon>Peracarida</taxon>
        <taxon>Amphipoda</taxon>
        <taxon>Senticaudata</taxon>
        <taxon>Talitrida</taxon>
        <taxon>Talitroidea</taxon>
        <taxon>Hyalellidae</taxon>
        <taxon>Hyalella</taxon>
    </lineage>
</organism>
<dbReference type="RefSeq" id="XP_018028061.1">
    <property type="nucleotide sequence ID" value="XM_018172572.2"/>
</dbReference>
<proteinExistence type="inferred from homology"/>
<keyword evidence="2" id="KW-0732">Signal</keyword>
<evidence type="ECO:0000313" key="4">
    <source>
        <dbReference type="RefSeq" id="XP_018028061.1"/>
    </source>
</evidence>
<feature type="chain" id="PRO_5034106754" evidence="2">
    <location>
        <begin position="18"/>
        <end position="201"/>
    </location>
</feature>
<dbReference type="Gene3D" id="3.20.80.10">
    <property type="entry name" value="Regulatory factor, effector binding domain"/>
    <property type="match status" value="1"/>
</dbReference>
<dbReference type="InterPro" id="IPR011256">
    <property type="entry name" value="Reg_factor_effector_dom_sf"/>
</dbReference>
<accession>A0A8B7PRF3</accession>
<dbReference type="OrthoDB" id="6424451at2759"/>
<dbReference type="AlphaFoldDB" id="A0A8B7PRF3"/>
<dbReference type="Pfam" id="PF04832">
    <property type="entry name" value="SOUL"/>
    <property type="match status" value="1"/>
</dbReference>